<protein>
    <submittedName>
        <fullName evidence="2">Uncharacterized protein DKFZp434J212</fullName>
    </submittedName>
</protein>
<dbReference type="EMBL" id="AL137395">
    <property type="protein sequence ID" value="CAB70723.1"/>
    <property type="molecule type" value="mRNA"/>
</dbReference>
<dbReference type="AlphaFoldDB" id="Q9NTB9"/>
<name>Q9NTB9_HUMAN</name>
<reference evidence="2" key="1">
    <citation type="submission" date="2004-09" db="EMBL/GenBank/DDBJ databases">
        <authorList>
            <consortium name="The German cDNA Consortium"/>
            <person name="Ansorge W."/>
            <person name="Krieger S."/>
            <person name="Regiert T."/>
            <person name="Rittmueller C."/>
            <person name="Schwager B."/>
            <person name="Mewes H.W."/>
            <person name="Weil B."/>
            <person name="Amid C."/>
            <person name="Osanger A."/>
            <person name="Fobo G."/>
            <person name="Han M."/>
            <person name="Wiemann S."/>
        </authorList>
    </citation>
    <scope>NUCLEOTIDE SEQUENCE</scope>
    <source>
        <tissue evidence="2">Testis</tissue>
    </source>
</reference>
<dbReference type="PIR" id="T46454">
    <property type="entry name" value="T46454"/>
</dbReference>
<evidence type="ECO:0000256" key="1">
    <source>
        <dbReference type="SAM" id="MobiDB-lite"/>
    </source>
</evidence>
<organism evidence="2">
    <name type="scientific">Homo sapiens</name>
    <name type="common">Human</name>
    <dbReference type="NCBI Taxonomy" id="9606"/>
    <lineage>
        <taxon>Eukaryota</taxon>
        <taxon>Metazoa</taxon>
        <taxon>Chordata</taxon>
        <taxon>Craniata</taxon>
        <taxon>Vertebrata</taxon>
        <taxon>Euteleostomi</taxon>
        <taxon>Mammalia</taxon>
        <taxon>Eutheria</taxon>
        <taxon>Euarchontoglires</taxon>
        <taxon>Primates</taxon>
        <taxon>Haplorrhini</taxon>
        <taxon>Catarrhini</taxon>
        <taxon>Hominidae</taxon>
        <taxon>Homo</taxon>
    </lineage>
</organism>
<sequence length="253" mass="27500">MERRPSLAENYQGRGSWQSFSAPGLGTRSSGEIVKSVFWRPLLGELWNYRSGPWGGLSSIPLPRPTPTQSCPPCFSVASLVLCFPLQSGSQEPAPPPFRGRSDFWTFQRWFCVSALGSSPSWAGALGALSMWRPVLGGGRLQWRLSEAWSLPRALLGAATEAKTAVLLVLALLDVVLKSGAADSRKETPLDAGLLGPEQSVSNGWKSFFLWPPRGCRATPLALRCGHKSLPTPPRQPEQKVLTLQPVRKNPSA</sequence>
<proteinExistence type="evidence at transcript level"/>
<evidence type="ECO:0000313" key="2">
    <source>
        <dbReference type="EMBL" id="CAB70723.1"/>
    </source>
</evidence>
<gene>
    <name evidence="2" type="primary">DKFZp434J212</name>
</gene>
<feature type="region of interest" description="Disordered" evidence="1">
    <location>
        <begin position="227"/>
        <end position="253"/>
    </location>
</feature>
<accession>Q9NTB9</accession>